<organism evidence="5 6">
    <name type="scientific">Candidatus Caccousia avicola</name>
    <dbReference type="NCBI Taxonomy" id="2840721"/>
    <lineage>
        <taxon>Bacteria</taxon>
        <taxon>Bacillati</taxon>
        <taxon>Bacillota</taxon>
        <taxon>Clostridia</taxon>
        <taxon>Eubacteriales</taxon>
        <taxon>Oscillospiraceae</taxon>
        <taxon>Oscillospiraceae incertae sedis</taxon>
        <taxon>Candidatus Caccousia</taxon>
    </lineage>
</organism>
<dbReference type="InterPro" id="IPR051158">
    <property type="entry name" value="Metallophosphoesterase_sf"/>
</dbReference>
<accession>A0A9D1DFR4</accession>
<keyword evidence="1" id="KW-0479">Metal-binding</keyword>
<keyword evidence="3" id="KW-0472">Membrane</keyword>
<feature type="domain" description="Calcineurin-like phosphoesterase" evidence="4">
    <location>
        <begin position="52"/>
        <end position="132"/>
    </location>
</feature>
<dbReference type="Pfam" id="PF00149">
    <property type="entry name" value="Metallophos"/>
    <property type="match status" value="1"/>
</dbReference>
<proteinExistence type="predicted"/>
<gene>
    <name evidence="5" type="ORF">IAB89_10710</name>
</gene>
<evidence type="ECO:0000313" key="6">
    <source>
        <dbReference type="Proteomes" id="UP000824242"/>
    </source>
</evidence>
<evidence type="ECO:0000256" key="1">
    <source>
        <dbReference type="ARBA" id="ARBA00022723"/>
    </source>
</evidence>
<evidence type="ECO:0000256" key="2">
    <source>
        <dbReference type="ARBA" id="ARBA00022801"/>
    </source>
</evidence>
<dbReference type="GO" id="GO:0008758">
    <property type="term" value="F:UDP-2,3-diacylglucosamine hydrolase activity"/>
    <property type="evidence" value="ECO:0007669"/>
    <property type="project" value="TreeGrafter"/>
</dbReference>
<comment type="caution">
    <text evidence="5">The sequence shown here is derived from an EMBL/GenBank/DDBJ whole genome shotgun (WGS) entry which is preliminary data.</text>
</comment>
<dbReference type="PANTHER" id="PTHR31302">
    <property type="entry name" value="TRANSMEMBRANE PROTEIN WITH METALLOPHOSPHOESTERASE DOMAIN-RELATED"/>
    <property type="match status" value="1"/>
</dbReference>
<evidence type="ECO:0000256" key="3">
    <source>
        <dbReference type="SAM" id="Phobius"/>
    </source>
</evidence>
<reference evidence="5" key="2">
    <citation type="journal article" date="2021" name="PeerJ">
        <title>Extensive microbial diversity within the chicken gut microbiome revealed by metagenomics and culture.</title>
        <authorList>
            <person name="Gilroy R."/>
            <person name="Ravi A."/>
            <person name="Getino M."/>
            <person name="Pursley I."/>
            <person name="Horton D.L."/>
            <person name="Alikhan N.F."/>
            <person name="Baker D."/>
            <person name="Gharbi K."/>
            <person name="Hall N."/>
            <person name="Watson M."/>
            <person name="Adriaenssens E.M."/>
            <person name="Foster-Nyarko E."/>
            <person name="Jarju S."/>
            <person name="Secka A."/>
            <person name="Antonio M."/>
            <person name="Oren A."/>
            <person name="Chaudhuri R.R."/>
            <person name="La Ragione R."/>
            <person name="Hildebrand F."/>
            <person name="Pallen M.J."/>
        </authorList>
    </citation>
    <scope>NUCLEOTIDE SEQUENCE</scope>
    <source>
        <strain evidence="5">ChiSxjej1B13-7958</strain>
    </source>
</reference>
<keyword evidence="2" id="KW-0378">Hydrolase</keyword>
<sequence length="193" mass="21745">MKQKRKRLLFTGIIAAIAVVLILWTIWENVTVGVTHYTVASSRLPASFDHYKIVVVSDLHNAEFGKENDPIIRLVKEENPDMIAFTGDLIDSSRTNIETAGKLAQNLAEIAPCYYVTGNHEAWIGEQYQILEKKLLDASVVTLHDNFVLLTKNEETIQLAGLDDPDFTDRDSFIQQSMLETKLANQNLNISKL</sequence>
<keyword evidence="3" id="KW-0812">Transmembrane</keyword>
<dbReference type="GO" id="GO:0009245">
    <property type="term" value="P:lipid A biosynthetic process"/>
    <property type="evidence" value="ECO:0007669"/>
    <property type="project" value="TreeGrafter"/>
</dbReference>
<dbReference type="EMBL" id="DVGZ01000115">
    <property type="protein sequence ID" value="HIR48103.1"/>
    <property type="molecule type" value="Genomic_DNA"/>
</dbReference>
<dbReference type="InterPro" id="IPR029052">
    <property type="entry name" value="Metallo-depent_PP-like"/>
</dbReference>
<dbReference type="AlphaFoldDB" id="A0A9D1DFR4"/>
<dbReference type="GO" id="GO:0046872">
    <property type="term" value="F:metal ion binding"/>
    <property type="evidence" value="ECO:0007669"/>
    <property type="project" value="UniProtKB-KW"/>
</dbReference>
<evidence type="ECO:0000313" key="5">
    <source>
        <dbReference type="EMBL" id="HIR48103.1"/>
    </source>
</evidence>
<dbReference type="Gene3D" id="3.60.21.10">
    <property type="match status" value="1"/>
</dbReference>
<evidence type="ECO:0000259" key="4">
    <source>
        <dbReference type="Pfam" id="PF00149"/>
    </source>
</evidence>
<dbReference type="GO" id="GO:0016020">
    <property type="term" value="C:membrane"/>
    <property type="evidence" value="ECO:0007669"/>
    <property type="project" value="GOC"/>
</dbReference>
<dbReference type="SUPFAM" id="SSF56300">
    <property type="entry name" value="Metallo-dependent phosphatases"/>
    <property type="match status" value="1"/>
</dbReference>
<keyword evidence="3" id="KW-1133">Transmembrane helix</keyword>
<reference evidence="5" key="1">
    <citation type="submission" date="2020-10" db="EMBL/GenBank/DDBJ databases">
        <authorList>
            <person name="Gilroy R."/>
        </authorList>
    </citation>
    <scope>NUCLEOTIDE SEQUENCE</scope>
    <source>
        <strain evidence="5">ChiSxjej1B13-7958</strain>
    </source>
</reference>
<protein>
    <submittedName>
        <fullName evidence="5">Metallophosphoesterase</fullName>
    </submittedName>
</protein>
<feature type="transmembrane region" description="Helical" evidence="3">
    <location>
        <begin position="7"/>
        <end position="27"/>
    </location>
</feature>
<name>A0A9D1DFR4_9FIRM</name>
<dbReference type="Proteomes" id="UP000824242">
    <property type="component" value="Unassembled WGS sequence"/>
</dbReference>
<dbReference type="InterPro" id="IPR004843">
    <property type="entry name" value="Calcineurin-like_PHP"/>
</dbReference>
<dbReference type="PANTHER" id="PTHR31302:SF31">
    <property type="entry name" value="PHOSPHODIESTERASE YAEI"/>
    <property type="match status" value="1"/>
</dbReference>